<proteinExistence type="predicted"/>
<name>A0ABV7YDH0_9ACTN</name>
<evidence type="ECO:0000313" key="4">
    <source>
        <dbReference type="Proteomes" id="UP001595699"/>
    </source>
</evidence>
<accession>A0ABV7YDH0</accession>
<keyword evidence="4" id="KW-1185">Reference proteome</keyword>
<organism evidence="3 4">
    <name type="scientific">Tenggerimyces flavus</name>
    <dbReference type="NCBI Taxonomy" id="1708749"/>
    <lineage>
        <taxon>Bacteria</taxon>
        <taxon>Bacillati</taxon>
        <taxon>Actinomycetota</taxon>
        <taxon>Actinomycetes</taxon>
        <taxon>Propionibacteriales</taxon>
        <taxon>Nocardioidaceae</taxon>
        <taxon>Tenggerimyces</taxon>
    </lineage>
</organism>
<comment type="caution">
    <text evidence="3">The sequence shown here is derived from an EMBL/GenBank/DDBJ whole genome shotgun (WGS) entry which is preliminary data.</text>
</comment>
<feature type="region of interest" description="Disordered" evidence="1">
    <location>
        <begin position="35"/>
        <end position="66"/>
    </location>
</feature>
<reference evidence="4" key="1">
    <citation type="journal article" date="2019" name="Int. J. Syst. Evol. Microbiol.">
        <title>The Global Catalogue of Microorganisms (GCM) 10K type strain sequencing project: providing services to taxonomists for standard genome sequencing and annotation.</title>
        <authorList>
            <consortium name="The Broad Institute Genomics Platform"/>
            <consortium name="The Broad Institute Genome Sequencing Center for Infectious Disease"/>
            <person name="Wu L."/>
            <person name="Ma J."/>
        </authorList>
    </citation>
    <scope>NUCLEOTIDE SEQUENCE [LARGE SCALE GENOMIC DNA]</scope>
    <source>
        <strain evidence="4">CGMCC 4.7241</strain>
    </source>
</reference>
<keyword evidence="2" id="KW-0732">Signal</keyword>
<dbReference type="EMBL" id="JBHRZH010000018">
    <property type="protein sequence ID" value="MFC3763370.1"/>
    <property type="molecule type" value="Genomic_DNA"/>
</dbReference>
<sequence length="216" mass="21148">MTNGAALLGRVCRGLVALALAGVVVAGCSADPIAPPELEPDSESTVSGGVAPGATASSEPPTGSAAPGEAIDVCALVPTDVVRALIGAASVEQVPEASPSATPAPGGPTMPTAYRCTYKWGEDPVATRLLLSVLPSSGADTPQAAVDNLLGTPSTAVRDVGEAAGVDRSGRLGNGYAFLAAAKQTTSGVGAVLVRAPTATTDDKLATLAKHLLAAL</sequence>
<dbReference type="Proteomes" id="UP001595699">
    <property type="component" value="Unassembled WGS sequence"/>
</dbReference>
<evidence type="ECO:0000256" key="1">
    <source>
        <dbReference type="SAM" id="MobiDB-lite"/>
    </source>
</evidence>
<feature type="signal peptide" evidence="2">
    <location>
        <begin position="1"/>
        <end position="26"/>
    </location>
</feature>
<evidence type="ECO:0000256" key="2">
    <source>
        <dbReference type="SAM" id="SignalP"/>
    </source>
</evidence>
<evidence type="ECO:0008006" key="5">
    <source>
        <dbReference type="Google" id="ProtNLM"/>
    </source>
</evidence>
<gene>
    <name evidence="3" type="ORF">ACFOUW_21205</name>
</gene>
<protein>
    <recommendedName>
        <fullName evidence="5">DUF3558 domain-containing protein</fullName>
    </recommendedName>
</protein>
<dbReference type="RefSeq" id="WP_205117732.1">
    <property type="nucleotide sequence ID" value="NZ_JAFBCM010000001.1"/>
</dbReference>
<evidence type="ECO:0000313" key="3">
    <source>
        <dbReference type="EMBL" id="MFC3763370.1"/>
    </source>
</evidence>
<feature type="chain" id="PRO_5046399132" description="DUF3558 domain-containing protein" evidence="2">
    <location>
        <begin position="27"/>
        <end position="216"/>
    </location>
</feature>